<name>A0A0N4VRP7_ENTVE</name>
<evidence type="ECO:0000313" key="3">
    <source>
        <dbReference type="WBParaSite" id="EVEC_0001371901-mRNA-1"/>
    </source>
</evidence>
<dbReference type="EMBL" id="UXUI01017654">
    <property type="protein sequence ID" value="VDD98092.1"/>
    <property type="molecule type" value="Genomic_DNA"/>
</dbReference>
<gene>
    <name evidence="1" type="ORF">EVEC_LOCUS12843</name>
</gene>
<dbReference type="WBParaSite" id="EVEC_0001371901-mRNA-1">
    <property type="protein sequence ID" value="EVEC_0001371901-mRNA-1"/>
    <property type="gene ID" value="EVEC_0001371901"/>
</dbReference>
<accession>A0A0N4VRP7</accession>
<proteinExistence type="predicted"/>
<keyword evidence="2" id="KW-1185">Reference proteome</keyword>
<dbReference type="AlphaFoldDB" id="A0A0N4VRP7"/>
<sequence length="80" mass="8906">MSSGKLSLANIYCCNPLSRPGHTHRTSCLRVVPAWIKRKFSGLAANAKICNSCRVMVSRRLKEEEIVPSPQRPPVQVCNL</sequence>
<protein>
    <submittedName>
        <fullName evidence="1 3">Uncharacterized protein</fullName>
    </submittedName>
</protein>
<reference evidence="1 2" key="2">
    <citation type="submission" date="2018-10" db="EMBL/GenBank/DDBJ databases">
        <authorList>
            <consortium name="Pathogen Informatics"/>
        </authorList>
    </citation>
    <scope>NUCLEOTIDE SEQUENCE [LARGE SCALE GENOMIC DNA]</scope>
</reference>
<reference evidence="3" key="1">
    <citation type="submission" date="2017-02" db="UniProtKB">
        <authorList>
            <consortium name="WormBaseParasite"/>
        </authorList>
    </citation>
    <scope>IDENTIFICATION</scope>
</reference>
<evidence type="ECO:0000313" key="1">
    <source>
        <dbReference type="EMBL" id="VDD98092.1"/>
    </source>
</evidence>
<evidence type="ECO:0000313" key="2">
    <source>
        <dbReference type="Proteomes" id="UP000274131"/>
    </source>
</evidence>
<organism evidence="3">
    <name type="scientific">Enterobius vermicularis</name>
    <name type="common">Human pinworm</name>
    <dbReference type="NCBI Taxonomy" id="51028"/>
    <lineage>
        <taxon>Eukaryota</taxon>
        <taxon>Metazoa</taxon>
        <taxon>Ecdysozoa</taxon>
        <taxon>Nematoda</taxon>
        <taxon>Chromadorea</taxon>
        <taxon>Rhabditida</taxon>
        <taxon>Spirurina</taxon>
        <taxon>Oxyuridomorpha</taxon>
        <taxon>Oxyuroidea</taxon>
        <taxon>Oxyuridae</taxon>
        <taxon>Enterobius</taxon>
    </lineage>
</organism>
<dbReference type="Proteomes" id="UP000274131">
    <property type="component" value="Unassembled WGS sequence"/>
</dbReference>